<evidence type="ECO:0000256" key="5">
    <source>
        <dbReference type="ARBA" id="ARBA00022763"/>
    </source>
</evidence>
<feature type="active site" description="Proton donor; for beta-elimination activity" evidence="15">
    <location>
        <position position="60"/>
    </location>
</feature>
<dbReference type="GO" id="GO:0003684">
    <property type="term" value="F:damaged DNA binding"/>
    <property type="evidence" value="ECO:0007669"/>
    <property type="project" value="InterPro"/>
</dbReference>
<comment type="catalytic activity">
    <reaction evidence="1 15">
        <text>Hydrolysis of DNA containing ring-opened 7-methylguanine residues, releasing 2,6-diamino-4-hydroxy-5-(N-methyl)formamidopyrimidine.</text>
        <dbReference type="EC" id="3.2.2.23"/>
    </reaction>
</comment>
<dbReference type="CDD" id="cd08966">
    <property type="entry name" value="EcFpg-like_N"/>
    <property type="match status" value="1"/>
</dbReference>
<dbReference type="GO" id="GO:0034039">
    <property type="term" value="F:8-oxo-7,8-dihydroguanine DNA N-glycosylase activity"/>
    <property type="evidence" value="ECO:0007669"/>
    <property type="project" value="TreeGrafter"/>
</dbReference>
<keyword evidence="5 15" id="KW-0227">DNA damage</keyword>
<dbReference type="Proteomes" id="UP000054010">
    <property type="component" value="Unassembled WGS sequence"/>
</dbReference>
<feature type="domain" description="Formamidopyrimidine-DNA glycosylase catalytic" evidence="17">
    <location>
        <begin position="2"/>
        <end position="116"/>
    </location>
</feature>
<comment type="cofactor">
    <cofactor evidence="15">
        <name>Zn(2+)</name>
        <dbReference type="ChEBI" id="CHEBI:29105"/>
    </cofactor>
    <text evidence="15">Binds 1 zinc ion per subunit.</text>
</comment>
<comment type="catalytic activity">
    <reaction evidence="14 15">
        <text>2'-deoxyribonucleotide-(2'-deoxyribose 5'-phosphate)-2'-deoxyribonucleotide-DNA = a 3'-end 2'-deoxyribonucleotide-(2,3-dehydro-2,3-deoxyribose 5'-phosphate)-DNA + a 5'-end 5'-phospho-2'-deoxyribonucleoside-DNA + H(+)</text>
        <dbReference type="Rhea" id="RHEA:66592"/>
        <dbReference type="Rhea" id="RHEA-COMP:13180"/>
        <dbReference type="Rhea" id="RHEA-COMP:16897"/>
        <dbReference type="Rhea" id="RHEA-COMP:17067"/>
        <dbReference type="ChEBI" id="CHEBI:15378"/>
        <dbReference type="ChEBI" id="CHEBI:136412"/>
        <dbReference type="ChEBI" id="CHEBI:157695"/>
        <dbReference type="ChEBI" id="CHEBI:167181"/>
        <dbReference type="EC" id="4.2.99.18"/>
    </reaction>
</comment>
<comment type="caution">
    <text evidence="18">The sequence shown here is derived from an EMBL/GenBank/DDBJ whole genome shotgun (WGS) entry which is preliminary data.</text>
</comment>
<dbReference type="InterPro" id="IPR015886">
    <property type="entry name" value="H2TH_FPG"/>
</dbReference>
<proteinExistence type="inferred from homology"/>
<evidence type="ECO:0000259" key="17">
    <source>
        <dbReference type="PROSITE" id="PS51068"/>
    </source>
</evidence>
<comment type="similarity">
    <text evidence="2 15">Belongs to the FPG family.</text>
</comment>
<evidence type="ECO:0000256" key="13">
    <source>
        <dbReference type="ARBA" id="ARBA00023295"/>
    </source>
</evidence>
<comment type="function">
    <text evidence="15">Involved in base excision repair of DNA damaged by oxidation or by mutagenic agents. Acts as DNA glycosylase that recognizes and removes damaged bases. Has a preference for oxidized purines, such as 7,8-dihydro-8-oxoguanine (8-oxoG). Has AP (apurinic/apyrimidinic) lyase activity and introduces nicks in the DNA strand. Cleaves the DNA backbone by beta-delta elimination to generate a single-strand break at the site of the removed base with both 3'- and 5'-phosphates.</text>
</comment>
<evidence type="ECO:0000256" key="15">
    <source>
        <dbReference type="HAMAP-Rule" id="MF_00103"/>
    </source>
</evidence>
<dbReference type="OrthoDB" id="9800855at2"/>
<dbReference type="Gene3D" id="1.10.8.50">
    <property type="match status" value="1"/>
</dbReference>
<evidence type="ECO:0000256" key="11">
    <source>
        <dbReference type="ARBA" id="ARBA00023239"/>
    </source>
</evidence>
<evidence type="ECO:0000256" key="12">
    <source>
        <dbReference type="ARBA" id="ARBA00023268"/>
    </source>
</evidence>
<keyword evidence="11 15" id="KW-0456">Lyase</keyword>
<dbReference type="InterPro" id="IPR015887">
    <property type="entry name" value="DNA_glyclase_Znf_dom_DNA_BS"/>
</dbReference>
<evidence type="ECO:0000256" key="9">
    <source>
        <dbReference type="ARBA" id="ARBA00023125"/>
    </source>
</evidence>
<dbReference type="HAMAP" id="MF_00103">
    <property type="entry name" value="Fapy_DNA_glycosyl"/>
    <property type="match status" value="1"/>
</dbReference>
<keyword evidence="12 15" id="KW-0511">Multifunctional enzyme</keyword>
<evidence type="ECO:0000256" key="10">
    <source>
        <dbReference type="ARBA" id="ARBA00023204"/>
    </source>
</evidence>
<evidence type="ECO:0000256" key="3">
    <source>
        <dbReference type="ARBA" id="ARBA00011245"/>
    </source>
</evidence>
<evidence type="ECO:0000256" key="2">
    <source>
        <dbReference type="ARBA" id="ARBA00009409"/>
    </source>
</evidence>
<evidence type="ECO:0000256" key="4">
    <source>
        <dbReference type="ARBA" id="ARBA00022723"/>
    </source>
</evidence>
<dbReference type="PROSITE" id="PS51066">
    <property type="entry name" value="ZF_FPG_2"/>
    <property type="match status" value="1"/>
</dbReference>
<accession>E1IIL4</accession>
<dbReference type="GO" id="GO:0006284">
    <property type="term" value="P:base-excision repair"/>
    <property type="evidence" value="ECO:0007669"/>
    <property type="project" value="InterPro"/>
</dbReference>
<keyword evidence="10 15" id="KW-0234">DNA repair</keyword>
<dbReference type="eggNOG" id="COG0266">
    <property type="taxonomic scope" value="Bacteria"/>
</dbReference>
<comment type="subunit">
    <text evidence="3 15">Monomer.</text>
</comment>
<dbReference type="PROSITE" id="PS51068">
    <property type="entry name" value="FPG_CAT"/>
    <property type="match status" value="1"/>
</dbReference>
<feature type="active site" description="Proton donor" evidence="15">
    <location>
        <position position="3"/>
    </location>
</feature>
<dbReference type="EC" id="3.2.2.23" evidence="15"/>
<dbReference type="InterPro" id="IPR012319">
    <property type="entry name" value="FPG_cat"/>
</dbReference>
<evidence type="ECO:0000313" key="19">
    <source>
        <dbReference type="Proteomes" id="UP000054010"/>
    </source>
</evidence>
<keyword evidence="13 15" id="KW-0326">Glycosidase</keyword>
<dbReference type="InterPro" id="IPR010979">
    <property type="entry name" value="Ribosomal_uS13-like_H2TH"/>
</dbReference>
<organism evidence="18 19">
    <name type="scientific">Oscillochloris trichoides DG-6</name>
    <dbReference type="NCBI Taxonomy" id="765420"/>
    <lineage>
        <taxon>Bacteria</taxon>
        <taxon>Bacillati</taxon>
        <taxon>Chloroflexota</taxon>
        <taxon>Chloroflexia</taxon>
        <taxon>Chloroflexales</taxon>
        <taxon>Chloroflexineae</taxon>
        <taxon>Oscillochloridaceae</taxon>
        <taxon>Oscillochloris</taxon>
    </lineage>
</organism>
<keyword evidence="19" id="KW-1185">Reference proteome</keyword>
<dbReference type="PANTHER" id="PTHR22993">
    <property type="entry name" value="FORMAMIDOPYRIMIDINE-DNA GLYCOSYLASE"/>
    <property type="match status" value="1"/>
</dbReference>
<evidence type="ECO:0000256" key="7">
    <source>
        <dbReference type="ARBA" id="ARBA00022801"/>
    </source>
</evidence>
<sequence>MPELPEVEIVARSLAAQVVGRKIVMLEKLDWERMVETPDLPDFCALLIGRTILGVGRRAKWLLIQLDAGWTLAVHLRMSGNLIVYGPAQPVDQHTHLVLGLDDGRRIFFTDARKFGRLRLLDPAGIAHLDAAYGPEPLDSHFTSSHLAALLAQRRTKLKPLLLDQGFIAGLGNIYANEALWIAQLHPLLPANQTPAQHVPALHAAIQQVLHTAIQNQGSSLRNYRNSYGEAGHNQEHFHVYDRAAQPCERCSTAINRIVVGQRSTFFCPQCQRLG</sequence>
<keyword evidence="7 15" id="KW-0378">Hydrolase</keyword>
<evidence type="ECO:0000256" key="14">
    <source>
        <dbReference type="ARBA" id="ARBA00044632"/>
    </source>
</evidence>
<dbReference type="SUPFAM" id="SSF81624">
    <property type="entry name" value="N-terminal domain of MutM-like DNA repair proteins"/>
    <property type="match status" value="1"/>
</dbReference>
<dbReference type="InterPro" id="IPR010663">
    <property type="entry name" value="Znf_FPG/IleRS"/>
</dbReference>
<evidence type="ECO:0000256" key="6">
    <source>
        <dbReference type="ARBA" id="ARBA00022771"/>
    </source>
</evidence>
<dbReference type="Pfam" id="PF01149">
    <property type="entry name" value="Fapy_DNA_glyco"/>
    <property type="match status" value="1"/>
</dbReference>
<dbReference type="InterPro" id="IPR035937">
    <property type="entry name" value="FPG_N"/>
</dbReference>
<protein>
    <recommendedName>
        <fullName evidence="15">Formamidopyrimidine-DNA glycosylase</fullName>
        <shortName evidence="15">Fapy-DNA glycosylase</shortName>
        <ecNumber evidence="15">3.2.2.23</ecNumber>
    </recommendedName>
    <alternativeName>
        <fullName evidence="15">DNA-(apurinic or apyrimidinic site) lyase MutM</fullName>
        <shortName evidence="15">AP lyase MutM</shortName>
        <ecNumber evidence="15">4.2.99.18</ecNumber>
    </alternativeName>
</protein>
<dbReference type="HOGENOM" id="CLU_038423_1_2_0"/>
<feature type="binding site" evidence="15">
    <location>
        <position position="113"/>
    </location>
    <ligand>
        <name>DNA</name>
        <dbReference type="ChEBI" id="CHEBI:16991"/>
    </ligand>
</feature>
<evidence type="ECO:0000313" key="18">
    <source>
        <dbReference type="EMBL" id="EFO78964.1"/>
    </source>
</evidence>
<dbReference type="EC" id="4.2.99.18" evidence="15"/>
<keyword evidence="4 15" id="KW-0479">Metal-binding</keyword>
<dbReference type="GO" id="GO:0003690">
    <property type="term" value="F:double-stranded DNA binding"/>
    <property type="evidence" value="ECO:0007669"/>
    <property type="project" value="UniProtKB-ARBA"/>
</dbReference>
<dbReference type="Pfam" id="PF06831">
    <property type="entry name" value="H2TH"/>
    <property type="match status" value="1"/>
</dbReference>
<dbReference type="InterPro" id="IPR000214">
    <property type="entry name" value="Znf_DNA_glyclase/AP_lyase"/>
</dbReference>
<feature type="active site" description="Proton donor; for delta-elimination activity" evidence="15">
    <location>
        <position position="263"/>
    </location>
</feature>
<keyword evidence="9 15" id="KW-0238">DNA-binding</keyword>
<keyword evidence="8 15" id="KW-0862">Zinc</keyword>
<evidence type="ECO:0000256" key="1">
    <source>
        <dbReference type="ARBA" id="ARBA00001668"/>
    </source>
</evidence>
<dbReference type="SUPFAM" id="SSF57716">
    <property type="entry name" value="Glucocorticoid receptor-like (DNA-binding domain)"/>
    <property type="match status" value="1"/>
</dbReference>
<feature type="binding site" evidence="15">
    <location>
        <position position="154"/>
    </location>
    <ligand>
        <name>DNA</name>
        <dbReference type="ChEBI" id="CHEBI:16991"/>
    </ligand>
</feature>
<dbReference type="EMBL" id="ADVR01000140">
    <property type="protein sequence ID" value="EFO78964.1"/>
    <property type="molecule type" value="Genomic_DNA"/>
</dbReference>
<dbReference type="STRING" id="765420.OSCT_3165"/>
<evidence type="ECO:0000256" key="8">
    <source>
        <dbReference type="ARBA" id="ARBA00022833"/>
    </source>
</evidence>
<dbReference type="Pfam" id="PF06827">
    <property type="entry name" value="zf-FPG_IleRS"/>
    <property type="match status" value="1"/>
</dbReference>
<dbReference type="PANTHER" id="PTHR22993:SF9">
    <property type="entry name" value="FORMAMIDOPYRIMIDINE-DNA GLYCOSYLASE"/>
    <property type="match status" value="1"/>
</dbReference>
<feature type="binding site" evidence="15">
    <location>
        <position position="94"/>
    </location>
    <ligand>
        <name>DNA</name>
        <dbReference type="ChEBI" id="CHEBI:16991"/>
    </ligand>
</feature>
<gene>
    <name evidence="15" type="primary">mutM</name>
    <name evidence="15" type="synonym">fpg</name>
    <name evidence="18" type="ORF">OSCT_3165</name>
</gene>
<dbReference type="GO" id="GO:0008270">
    <property type="term" value="F:zinc ion binding"/>
    <property type="evidence" value="ECO:0007669"/>
    <property type="project" value="UniProtKB-UniRule"/>
</dbReference>
<feature type="domain" description="FPG-type" evidence="16">
    <location>
        <begin position="239"/>
        <end position="273"/>
    </location>
</feature>
<dbReference type="NCBIfam" id="TIGR00577">
    <property type="entry name" value="fpg"/>
    <property type="match status" value="1"/>
</dbReference>
<dbReference type="InterPro" id="IPR020629">
    <property type="entry name" value="FPG_Glyclase"/>
</dbReference>
<dbReference type="FunFam" id="1.10.8.50:FF:000003">
    <property type="entry name" value="Formamidopyrimidine-DNA glycosylase"/>
    <property type="match status" value="1"/>
</dbReference>
<keyword evidence="6 15" id="KW-0863">Zinc-finger</keyword>
<dbReference type="NCBIfam" id="NF002211">
    <property type="entry name" value="PRK01103.1"/>
    <property type="match status" value="1"/>
</dbReference>
<name>E1IIL4_9CHLR</name>
<dbReference type="PROSITE" id="PS01242">
    <property type="entry name" value="ZF_FPG_1"/>
    <property type="match status" value="1"/>
</dbReference>
<evidence type="ECO:0000259" key="16">
    <source>
        <dbReference type="PROSITE" id="PS51066"/>
    </source>
</evidence>
<dbReference type="AlphaFoldDB" id="E1IIL4"/>
<dbReference type="Gene3D" id="3.20.190.10">
    <property type="entry name" value="MutM-like, N-terminal"/>
    <property type="match status" value="1"/>
</dbReference>
<dbReference type="SUPFAM" id="SSF46946">
    <property type="entry name" value="S13-like H2TH domain"/>
    <property type="match status" value="1"/>
</dbReference>
<reference evidence="18 19" key="1">
    <citation type="journal article" date="2011" name="J. Bacteriol.">
        <title>Draft genome sequence of the anoxygenic filamentous phototrophic bacterium Oscillochloris trichoides subsp. DG-6.</title>
        <authorList>
            <person name="Kuznetsov B.B."/>
            <person name="Ivanovsky R.N."/>
            <person name="Keppen O.I."/>
            <person name="Sukhacheva M.V."/>
            <person name="Bumazhkin B.K."/>
            <person name="Patutina E.O."/>
            <person name="Beletsky A.V."/>
            <person name="Mardanov A.V."/>
            <person name="Baslerov R.V."/>
            <person name="Panteleeva A.N."/>
            <person name="Kolganova T.V."/>
            <person name="Ravin N.V."/>
            <person name="Skryabin K.G."/>
        </authorList>
    </citation>
    <scope>NUCLEOTIDE SEQUENCE [LARGE SCALE GENOMIC DNA]</scope>
    <source>
        <strain evidence="18 19">DG-6</strain>
    </source>
</reference>
<dbReference type="SMART" id="SM00898">
    <property type="entry name" value="Fapy_DNA_glyco"/>
    <property type="match status" value="1"/>
</dbReference>
<dbReference type="SMART" id="SM01232">
    <property type="entry name" value="H2TH"/>
    <property type="match status" value="1"/>
</dbReference>
<dbReference type="GO" id="GO:0140078">
    <property type="term" value="F:class I DNA-(apurinic or apyrimidinic site) endonuclease activity"/>
    <property type="evidence" value="ECO:0007669"/>
    <property type="project" value="UniProtKB-EC"/>
</dbReference>
<feature type="active site" description="Schiff-base intermediate with DNA" evidence="15">
    <location>
        <position position="2"/>
    </location>
</feature>